<proteinExistence type="predicted"/>
<feature type="compositionally biased region" description="Low complexity" evidence="1">
    <location>
        <begin position="231"/>
        <end position="242"/>
    </location>
</feature>
<protein>
    <submittedName>
        <fullName evidence="2">Uncharacterized protein</fullName>
    </submittedName>
</protein>
<gene>
    <name evidence="2" type="ORF">H4N64_05965</name>
</gene>
<sequence length="257" mass="27295">MHDHDSDPGRLASFADVLAGELPGTWSSTYHPPERKDDLAELADHIWDMDLVAESLAAHPIRHAAVLTRKDGAQLVVIDRHDERDGFLIAAVAPRDIPGQAFGGMREPDGIALSDDPFLSAETVAGDLLARYDAALAQVRHNSIGLARQPDATQPSQAERVVLTWQADGSLATAPTSNMVAAVLVANGFVHDEQTGSYRLSGDDTAVQARAVRKMGEQLAAQGITTALQHPAARSAPTSTAPAAPPPQARNSTTRTR</sequence>
<evidence type="ECO:0000256" key="1">
    <source>
        <dbReference type="SAM" id="MobiDB-lite"/>
    </source>
</evidence>
<dbReference type="AlphaFoldDB" id="A0A7X1IZC1"/>
<name>A0A7X1IZC1_9ACTN</name>
<reference evidence="2 3" key="1">
    <citation type="submission" date="2020-08" db="EMBL/GenBank/DDBJ databases">
        <title>Streptomyces sp. PSKA01 genome sequencing and assembly.</title>
        <authorList>
            <person name="Mandal S."/>
            <person name="Maiti P.K."/>
            <person name="Das P."/>
        </authorList>
    </citation>
    <scope>NUCLEOTIDE SEQUENCE [LARGE SCALE GENOMIC DNA]</scope>
    <source>
        <strain evidence="2 3">PSKA01</strain>
    </source>
</reference>
<comment type="caution">
    <text evidence="2">The sequence shown here is derived from an EMBL/GenBank/DDBJ whole genome shotgun (WGS) entry which is preliminary data.</text>
</comment>
<evidence type="ECO:0000313" key="2">
    <source>
        <dbReference type="EMBL" id="MBC2901154.1"/>
    </source>
</evidence>
<keyword evidence="3" id="KW-1185">Reference proteome</keyword>
<organism evidence="2 3">
    <name type="scientific">Streptomyces cupreus</name>
    <dbReference type="NCBI Taxonomy" id="2759956"/>
    <lineage>
        <taxon>Bacteria</taxon>
        <taxon>Bacillati</taxon>
        <taxon>Actinomycetota</taxon>
        <taxon>Actinomycetes</taxon>
        <taxon>Kitasatosporales</taxon>
        <taxon>Streptomycetaceae</taxon>
        <taxon>Streptomyces</taxon>
    </lineage>
</organism>
<dbReference type="Proteomes" id="UP000584670">
    <property type="component" value="Unassembled WGS sequence"/>
</dbReference>
<dbReference type="RefSeq" id="WP_186281022.1">
    <property type="nucleotide sequence ID" value="NZ_JACMSF010000004.1"/>
</dbReference>
<dbReference type="EMBL" id="JACMSF010000004">
    <property type="protein sequence ID" value="MBC2901154.1"/>
    <property type="molecule type" value="Genomic_DNA"/>
</dbReference>
<accession>A0A7X1IZC1</accession>
<feature type="region of interest" description="Disordered" evidence="1">
    <location>
        <begin position="224"/>
        <end position="257"/>
    </location>
</feature>
<evidence type="ECO:0000313" key="3">
    <source>
        <dbReference type="Proteomes" id="UP000584670"/>
    </source>
</evidence>